<evidence type="ECO:0000313" key="1">
    <source>
        <dbReference type="EMBL" id="PXW38214.1"/>
    </source>
</evidence>
<dbReference type="GO" id="GO:0016301">
    <property type="term" value="F:kinase activity"/>
    <property type="evidence" value="ECO:0007669"/>
    <property type="project" value="UniProtKB-KW"/>
</dbReference>
<comment type="caution">
    <text evidence="1">The sequence shown here is derived from an EMBL/GenBank/DDBJ whole genome shotgun (WGS) entry which is preliminary data.</text>
</comment>
<dbReference type="RefSeq" id="WP_110276685.1">
    <property type="nucleotide sequence ID" value="NZ_QJJG01000023.1"/>
</dbReference>
<protein>
    <submittedName>
        <fullName evidence="1">Lipid-A-disaccharide kinase</fullName>
    </submittedName>
</protein>
<gene>
    <name evidence="1" type="ORF">DET57_12327</name>
</gene>
<sequence>MVTKENITDNAELFFDLGAQNRPSVISVVGAGGKTSTIFSLAQLFHASGRRVVVTTTTHMFLPDAAYPVIFCREPAALPSHYLKLPILTCFHSWKAQEGKARGFSASAIDALAAREECDVILVEADGAHGLPLKAPDEHEPCIPESSCCVIAVTGGHMLGEKTGAENVHRWPLFADITGLTADEPLTFGHLLRLIRHPQGAFKNVPPGSRRIWFLNQFSQSENRLAEDELNSLLRNGDMDVIWLGAILERPPIMRRFVR</sequence>
<organism evidence="1 2">
    <name type="scientific">Klebsiella oxytoca</name>
    <dbReference type="NCBI Taxonomy" id="571"/>
    <lineage>
        <taxon>Bacteria</taxon>
        <taxon>Pseudomonadati</taxon>
        <taxon>Pseudomonadota</taxon>
        <taxon>Gammaproteobacteria</taxon>
        <taxon>Enterobacterales</taxon>
        <taxon>Enterobacteriaceae</taxon>
        <taxon>Klebsiella/Raoultella group</taxon>
        <taxon>Klebsiella</taxon>
    </lineage>
</organism>
<keyword evidence="1" id="KW-0808">Transferase</keyword>
<dbReference type="NCBIfam" id="TIGR03172">
    <property type="entry name" value="selenium cofactor biosynthesis protein YqeC"/>
    <property type="match status" value="1"/>
</dbReference>
<dbReference type="AlphaFoldDB" id="A0A318FCF3"/>
<proteinExistence type="predicted"/>
<evidence type="ECO:0000313" key="2">
    <source>
        <dbReference type="Proteomes" id="UP000247485"/>
    </source>
</evidence>
<keyword evidence="1" id="KW-0418">Kinase</keyword>
<dbReference type="Gene3D" id="3.40.1190.10">
    <property type="entry name" value="Mur-like, catalytic domain"/>
    <property type="match status" value="1"/>
</dbReference>
<dbReference type="InterPro" id="IPR017587">
    <property type="entry name" value="YqeC"/>
</dbReference>
<dbReference type="EMBL" id="QJJG01000023">
    <property type="protein sequence ID" value="PXW38214.1"/>
    <property type="molecule type" value="Genomic_DNA"/>
</dbReference>
<accession>A0A318FCF3</accession>
<reference evidence="1 2" key="1">
    <citation type="submission" date="2018-05" db="EMBL/GenBank/DDBJ databases">
        <title>Freshwater and sediment microbial communities from various areas in North America, analyzing microbe dynamics in response to fracking.</title>
        <authorList>
            <person name="Lamendella R."/>
        </authorList>
    </citation>
    <scope>NUCLEOTIDE SEQUENCE [LARGE SCALE GENOMIC DNA]</scope>
    <source>
        <strain evidence="1 2">67</strain>
    </source>
</reference>
<name>A0A318FCF3_KLEOX</name>
<dbReference type="Proteomes" id="UP000247485">
    <property type="component" value="Unassembled WGS sequence"/>
</dbReference>
<dbReference type="GO" id="GO:0005524">
    <property type="term" value="F:ATP binding"/>
    <property type="evidence" value="ECO:0007669"/>
    <property type="project" value="InterPro"/>
</dbReference>
<dbReference type="InterPro" id="IPR036565">
    <property type="entry name" value="Mur-like_cat_sf"/>
</dbReference>
<dbReference type="Pfam" id="PF19842">
    <property type="entry name" value="YqeC"/>
    <property type="match status" value="1"/>
</dbReference>
<dbReference type="SUPFAM" id="SSF53623">
    <property type="entry name" value="MurD-like peptide ligases, catalytic domain"/>
    <property type="match status" value="1"/>
</dbReference>